<proteinExistence type="predicted"/>
<accession>A0A820P5C7</accession>
<sequence>MNNISRQAVDEGNVENIQKYTRTVVQYEIIRMKVSQFTSMYTDTSVTRALFDTSLISCKELFLSLIYTDLAALPGTTPTLSEDVVPKYSRPQSTRKLNNMRQIIEFNRHIKYAIEGLTNDFLITRNKNEFSWHFVTQIQQGIRREYGRKTKAALGDLEQPTIFYLNTKQDITTLFNGAGVILGQKNELTVDKYHEILPGERFKKRYQILYSTIGLANNLSKIGNDATIGKCIHECDNFDIYSIIGLSLLPELVNALLNSP</sequence>
<comment type="caution">
    <text evidence="1">The sequence shown here is derived from an EMBL/GenBank/DDBJ whole genome shotgun (WGS) entry which is preliminary data.</text>
</comment>
<evidence type="ECO:0000313" key="2">
    <source>
        <dbReference type="Proteomes" id="UP000663862"/>
    </source>
</evidence>
<dbReference type="AlphaFoldDB" id="A0A820P5C7"/>
<protein>
    <submittedName>
        <fullName evidence="1">Uncharacterized protein</fullName>
    </submittedName>
</protein>
<organism evidence="1 2">
    <name type="scientific">Rotaria socialis</name>
    <dbReference type="NCBI Taxonomy" id="392032"/>
    <lineage>
        <taxon>Eukaryota</taxon>
        <taxon>Metazoa</taxon>
        <taxon>Spiralia</taxon>
        <taxon>Gnathifera</taxon>
        <taxon>Rotifera</taxon>
        <taxon>Eurotatoria</taxon>
        <taxon>Bdelloidea</taxon>
        <taxon>Philodinida</taxon>
        <taxon>Philodinidae</taxon>
        <taxon>Rotaria</taxon>
    </lineage>
</organism>
<dbReference type="Proteomes" id="UP000663862">
    <property type="component" value="Unassembled WGS sequence"/>
</dbReference>
<dbReference type="EMBL" id="CAJOBQ010000667">
    <property type="protein sequence ID" value="CAF4399238.1"/>
    <property type="molecule type" value="Genomic_DNA"/>
</dbReference>
<name>A0A820P5C7_9BILA</name>
<gene>
    <name evidence="1" type="ORF">TSG867_LOCUS12866</name>
</gene>
<reference evidence="1" key="1">
    <citation type="submission" date="2021-02" db="EMBL/GenBank/DDBJ databases">
        <authorList>
            <person name="Nowell W R."/>
        </authorList>
    </citation>
    <scope>NUCLEOTIDE SEQUENCE</scope>
</reference>
<evidence type="ECO:0000313" key="1">
    <source>
        <dbReference type="EMBL" id="CAF4399238.1"/>
    </source>
</evidence>